<reference evidence="10" key="1">
    <citation type="journal article" date="2019" name="Int. J. Syst. Evol. Microbiol.">
        <title>The Global Catalogue of Microorganisms (GCM) 10K type strain sequencing project: providing services to taxonomists for standard genome sequencing and annotation.</title>
        <authorList>
            <consortium name="The Broad Institute Genomics Platform"/>
            <consortium name="The Broad Institute Genome Sequencing Center for Infectious Disease"/>
            <person name="Wu L."/>
            <person name="Ma J."/>
        </authorList>
    </citation>
    <scope>NUCLEOTIDE SEQUENCE [LARGE SCALE GENOMIC DNA]</scope>
    <source>
        <strain evidence="10">CGMCC 1.13574</strain>
    </source>
</reference>
<feature type="transmembrane region" description="Helical" evidence="7">
    <location>
        <begin position="382"/>
        <end position="405"/>
    </location>
</feature>
<feature type="transmembrane region" description="Helical" evidence="7">
    <location>
        <begin position="320"/>
        <end position="345"/>
    </location>
</feature>
<protein>
    <submittedName>
        <fullName evidence="9">MFS transporter</fullName>
    </submittedName>
</protein>
<dbReference type="CDD" id="cd06173">
    <property type="entry name" value="MFS_MefA_like"/>
    <property type="match status" value="1"/>
</dbReference>
<dbReference type="InterPro" id="IPR036259">
    <property type="entry name" value="MFS_trans_sf"/>
</dbReference>
<keyword evidence="6 7" id="KW-0472">Membrane</keyword>
<feature type="transmembrane region" description="Helical" evidence="7">
    <location>
        <begin position="357"/>
        <end position="376"/>
    </location>
</feature>
<feature type="transmembrane region" description="Helical" evidence="7">
    <location>
        <begin position="21"/>
        <end position="44"/>
    </location>
</feature>
<evidence type="ECO:0000256" key="4">
    <source>
        <dbReference type="ARBA" id="ARBA00022692"/>
    </source>
</evidence>
<evidence type="ECO:0000256" key="5">
    <source>
        <dbReference type="ARBA" id="ARBA00022989"/>
    </source>
</evidence>
<dbReference type="InterPro" id="IPR010290">
    <property type="entry name" value="TM_effector"/>
</dbReference>
<dbReference type="RefSeq" id="WP_386048721.1">
    <property type="nucleotide sequence ID" value="NZ_JBHUIO010000011.1"/>
</dbReference>
<keyword evidence="3" id="KW-1003">Cell membrane</keyword>
<feature type="transmembrane region" description="Helical" evidence="7">
    <location>
        <begin position="114"/>
        <end position="132"/>
    </location>
</feature>
<dbReference type="PANTHER" id="PTHR23513:SF6">
    <property type="entry name" value="MAJOR FACILITATOR SUPERFAMILY ASSOCIATED DOMAIN-CONTAINING PROTEIN"/>
    <property type="match status" value="1"/>
</dbReference>
<sequence>MQPETTPVPTAPKSLLRERNFVALICAQLVSNVGDFMNSLTLIWMMNLLTEGNPFWLAMVAVAQLLPKIVFGSISGVLVDRWNSLRTMRMSDLISGGLVAVLAGLAFTEQLSPALLIVLTLLISSATIFFTPSKQVLLTGIVKGEQLMTANSYSQTVQTICMLGGPVLAGVLIGLFGPYIVFMLDAASFFLSFVFLLFIRFHEEKKPAEKLDRKQFAKEFGEGVRVIKEIRILRAVIPMALLLNFLFAPLSLFLTKLITDVYRGGAQELGYLEAAVGAGMLIGSLLVGLLSKKFSKSAIFFFGLFGTGIGMLGLSLSTAVWLGALMLFVVGATNICTNITFSTLVQQAVPREKLGRVFGLLTTGLMAGQPLSNVIFGLVLGFFMIGQLMIAISILILVVTILMVLSKPFPKDL</sequence>
<proteinExistence type="predicted"/>
<dbReference type="SUPFAM" id="SSF103473">
    <property type="entry name" value="MFS general substrate transporter"/>
    <property type="match status" value="1"/>
</dbReference>
<accession>A0ABW5A0E7</accession>
<feature type="domain" description="Major facilitator superfamily (MFS) profile" evidence="8">
    <location>
        <begin position="232"/>
        <end position="413"/>
    </location>
</feature>
<feature type="transmembrane region" description="Helical" evidence="7">
    <location>
        <begin position="153"/>
        <end position="173"/>
    </location>
</feature>
<evidence type="ECO:0000256" key="6">
    <source>
        <dbReference type="ARBA" id="ARBA00023136"/>
    </source>
</evidence>
<evidence type="ECO:0000256" key="3">
    <source>
        <dbReference type="ARBA" id="ARBA00022475"/>
    </source>
</evidence>
<feature type="transmembrane region" description="Helical" evidence="7">
    <location>
        <begin position="179"/>
        <end position="199"/>
    </location>
</feature>
<comment type="caution">
    <text evidence="9">The sequence shown here is derived from an EMBL/GenBank/DDBJ whole genome shotgun (WGS) entry which is preliminary data.</text>
</comment>
<gene>
    <name evidence="9" type="ORF">ACFSOY_17180</name>
</gene>
<comment type="subcellular location">
    <subcellularLocation>
        <location evidence="1">Cell membrane</location>
        <topology evidence="1">Multi-pass membrane protein</topology>
    </subcellularLocation>
</comment>
<feature type="transmembrane region" description="Helical" evidence="7">
    <location>
        <begin position="91"/>
        <end position="108"/>
    </location>
</feature>
<evidence type="ECO:0000256" key="1">
    <source>
        <dbReference type="ARBA" id="ARBA00004651"/>
    </source>
</evidence>
<dbReference type="EMBL" id="JBHUIO010000011">
    <property type="protein sequence ID" value="MFD2171697.1"/>
    <property type="molecule type" value="Genomic_DNA"/>
</dbReference>
<feature type="transmembrane region" description="Helical" evidence="7">
    <location>
        <begin position="297"/>
        <end position="314"/>
    </location>
</feature>
<evidence type="ECO:0000313" key="10">
    <source>
        <dbReference type="Proteomes" id="UP001597343"/>
    </source>
</evidence>
<feature type="transmembrane region" description="Helical" evidence="7">
    <location>
        <begin position="235"/>
        <end position="258"/>
    </location>
</feature>
<dbReference type="Gene3D" id="1.20.1250.20">
    <property type="entry name" value="MFS general substrate transporter like domains"/>
    <property type="match status" value="1"/>
</dbReference>
<keyword evidence="4 7" id="KW-0812">Transmembrane</keyword>
<dbReference type="InterPro" id="IPR020846">
    <property type="entry name" value="MFS_dom"/>
</dbReference>
<evidence type="ECO:0000256" key="2">
    <source>
        <dbReference type="ARBA" id="ARBA00022448"/>
    </source>
</evidence>
<keyword evidence="2" id="KW-0813">Transport</keyword>
<feature type="transmembrane region" description="Helical" evidence="7">
    <location>
        <begin position="270"/>
        <end position="290"/>
    </location>
</feature>
<organism evidence="9 10">
    <name type="scientific">Tumebacillus lipolyticus</name>
    <dbReference type="NCBI Taxonomy" id="1280370"/>
    <lineage>
        <taxon>Bacteria</taxon>
        <taxon>Bacillati</taxon>
        <taxon>Bacillota</taxon>
        <taxon>Bacilli</taxon>
        <taxon>Bacillales</taxon>
        <taxon>Alicyclobacillaceae</taxon>
        <taxon>Tumebacillus</taxon>
    </lineage>
</organism>
<dbReference type="Proteomes" id="UP001597343">
    <property type="component" value="Unassembled WGS sequence"/>
</dbReference>
<evidence type="ECO:0000259" key="8">
    <source>
        <dbReference type="PROSITE" id="PS50850"/>
    </source>
</evidence>
<evidence type="ECO:0000256" key="7">
    <source>
        <dbReference type="SAM" id="Phobius"/>
    </source>
</evidence>
<name>A0ABW5A0E7_9BACL</name>
<keyword evidence="10" id="KW-1185">Reference proteome</keyword>
<feature type="transmembrane region" description="Helical" evidence="7">
    <location>
        <begin position="56"/>
        <end position="79"/>
    </location>
</feature>
<dbReference type="Pfam" id="PF05977">
    <property type="entry name" value="MFS_3"/>
    <property type="match status" value="1"/>
</dbReference>
<keyword evidence="5 7" id="KW-1133">Transmembrane helix</keyword>
<dbReference type="PROSITE" id="PS50850">
    <property type="entry name" value="MFS"/>
    <property type="match status" value="1"/>
</dbReference>
<evidence type="ECO:0000313" key="9">
    <source>
        <dbReference type="EMBL" id="MFD2171697.1"/>
    </source>
</evidence>
<dbReference type="PANTHER" id="PTHR23513">
    <property type="entry name" value="INTEGRAL MEMBRANE EFFLUX PROTEIN-RELATED"/>
    <property type="match status" value="1"/>
</dbReference>